<evidence type="ECO:0000313" key="2">
    <source>
        <dbReference type="EMBL" id="KAK9270164.1"/>
    </source>
</evidence>
<evidence type="ECO:0000313" key="3">
    <source>
        <dbReference type="Proteomes" id="UP001415857"/>
    </source>
</evidence>
<feature type="region of interest" description="Disordered" evidence="1">
    <location>
        <begin position="132"/>
        <end position="173"/>
    </location>
</feature>
<protein>
    <submittedName>
        <fullName evidence="2">Uncharacterized protein</fullName>
    </submittedName>
</protein>
<organism evidence="2 3">
    <name type="scientific">Liquidambar formosana</name>
    <name type="common">Formosan gum</name>
    <dbReference type="NCBI Taxonomy" id="63359"/>
    <lineage>
        <taxon>Eukaryota</taxon>
        <taxon>Viridiplantae</taxon>
        <taxon>Streptophyta</taxon>
        <taxon>Embryophyta</taxon>
        <taxon>Tracheophyta</taxon>
        <taxon>Spermatophyta</taxon>
        <taxon>Magnoliopsida</taxon>
        <taxon>eudicotyledons</taxon>
        <taxon>Gunneridae</taxon>
        <taxon>Pentapetalae</taxon>
        <taxon>Saxifragales</taxon>
        <taxon>Altingiaceae</taxon>
        <taxon>Liquidambar</taxon>
    </lineage>
</organism>
<feature type="region of interest" description="Disordered" evidence="1">
    <location>
        <begin position="385"/>
        <end position="406"/>
    </location>
</feature>
<feature type="compositionally biased region" description="Polar residues" evidence="1">
    <location>
        <begin position="952"/>
        <end position="965"/>
    </location>
</feature>
<gene>
    <name evidence="2" type="ORF">L1049_025740</name>
</gene>
<feature type="region of interest" description="Disordered" evidence="1">
    <location>
        <begin position="654"/>
        <end position="673"/>
    </location>
</feature>
<feature type="compositionally biased region" description="Polar residues" evidence="1">
    <location>
        <begin position="658"/>
        <end position="671"/>
    </location>
</feature>
<comment type="caution">
    <text evidence="2">The sequence shown here is derived from an EMBL/GenBank/DDBJ whole genome shotgun (WGS) entry which is preliminary data.</text>
</comment>
<proteinExistence type="predicted"/>
<dbReference type="EMBL" id="JBBPBK010000014">
    <property type="protein sequence ID" value="KAK9270164.1"/>
    <property type="molecule type" value="Genomic_DNA"/>
</dbReference>
<dbReference type="Proteomes" id="UP001415857">
    <property type="component" value="Unassembled WGS sequence"/>
</dbReference>
<accession>A0AAP0R6M4</accession>
<dbReference type="AlphaFoldDB" id="A0AAP0R6M4"/>
<name>A0AAP0R6M4_LIQFO</name>
<dbReference type="PANTHER" id="PTHR47292">
    <property type="entry name" value="TRANSCRIPTION ELONGATION FACTOR (TFIIS) FAMILY PROTEIN-RELATED"/>
    <property type="match status" value="1"/>
</dbReference>
<keyword evidence="3" id="KW-1185">Reference proteome</keyword>
<sequence length="965" mass="105147">MDQHDFKACRMINDARLLCSHENQDKLGKVKSLSDCCGKFTDANTGFEKQDHDSNHGCEAATLPQIERKCPNDDHISSSDRLKGDANNLDRLCSVVSISTNSIVEGGLFAKENCADGTSGAMSGCNGHASSMGQNKLSGDGNLKDGEVSTESLEGTHSARHISRKSDVNSETGKFLNKEEKEFDVMRAKENWVNSDQDGSNSMTQATYHGKQLKTESSSSNSTHVTLPASSIDSCQETSVEAKSCQHSKSSGMNSSICTGFKCSLEEPTVKSLELDIAAQIAPKAPLNTSASQSGKQGSLAKALENVDNMRERDREKVLGMTADENSVIVEKIDISRSSLLKKSNAECPNRDQAKLSYELDDVLEVAWRVAREVEQVVGIYREASGSSSSIEHRNSEPVHLSSVDSADPKKKDYLIKSGHRTKFCNEQDKSDSFYSSKELVDLETSAKNEDLCSQVIEPSKEMSLEMVHGSNDGLHGQVSSQLTTKVEGVANDQIPQFFRFDLNEEIQANEVEYSRQLVNETLSPFHAVTMSMPIRVVAKSGVPTCFPMTPLKFEGVGWRGSAATSAFQPAPFSKSSNRIKASSAKDNYYSLKHLQGFKGIDLNAAAAGDDFAVELSPRKHIPGHSGFPSEDSSVEVSSKQAKRLKFDLNCLGESDDSCPQSSPPASSTKRTIGDFDLNDNPSFGDACNYAHQPGLATESVRNSTLDDRAVFMGNARHPDSNGVRPTYWSDLSSMQGFGHSHAQPFLVATPSVISPVEQMQRVVPLQHTPPPHHAFLYNNGFCIDPTDTVSSTIYASGVLPYVTDQRGMTFIPQILCSSTPPAFPGPPHLMEVAAGRSPPDIAIIRPSFDLNGRASSSENGGGIGNARQLFVPVSNTSMEEQMKSFRQAAVSFTPTNSNTSMEEQLKSFRQASLSFTPTNSNTSMEEQMKSFRQAALSFTPTKRREPEGGWDSQQLGYRQVTSWH</sequence>
<feature type="compositionally biased region" description="Polar residues" evidence="1">
    <location>
        <begin position="192"/>
        <end position="207"/>
    </location>
</feature>
<feature type="region of interest" description="Disordered" evidence="1">
    <location>
        <begin position="192"/>
        <end position="233"/>
    </location>
</feature>
<evidence type="ECO:0000256" key="1">
    <source>
        <dbReference type="SAM" id="MobiDB-lite"/>
    </source>
</evidence>
<feature type="compositionally biased region" description="Polar residues" evidence="1">
    <location>
        <begin position="215"/>
        <end position="233"/>
    </location>
</feature>
<reference evidence="2 3" key="1">
    <citation type="journal article" date="2024" name="Plant J.">
        <title>Genome sequences and population genomics reveal climatic adaptation and genomic divergence between two closely related sweetgum species.</title>
        <authorList>
            <person name="Xu W.Q."/>
            <person name="Ren C.Q."/>
            <person name="Zhang X.Y."/>
            <person name="Comes H.P."/>
            <person name="Liu X.H."/>
            <person name="Li Y.G."/>
            <person name="Kettle C.J."/>
            <person name="Jalonen R."/>
            <person name="Gaisberger H."/>
            <person name="Ma Y.Z."/>
            <person name="Qiu Y.X."/>
        </authorList>
    </citation>
    <scope>NUCLEOTIDE SEQUENCE [LARGE SCALE GENOMIC DNA]</scope>
    <source>
        <strain evidence="2">Hangzhou</strain>
    </source>
</reference>
<feature type="region of interest" description="Disordered" evidence="1">
    <location>
        <begin position="942"/>
        <end position="965"/>
    </location>
</feature>
<dbReference type="PANTHER" id="PTHR47292:SF3">
    <property type="entry name" value="PROTEIN WAVE"/>
    <property type="match status" value="1"/>
</dbReference>